<dbReference type="AlphaFoldDB" id="A0A2A2BP02"/>
<organism evidence="1 2">
    <name type="scientific">Escherichia coli</name>
    <dbReference type="NCBI Taxonomy" id="562"/>
    <lineage>
        <taxon>Bacteria</taxon>
        <taxon>Pseudomonadati</taxon>
        <taxon>Pseudomonadota</taxon>
        <taxon>Gammaproteobacteria</taxon>
        <taxon>Enterobacterales</taxon>
        <taxon>Enterobacteriaceae</taxon>
        <taxon>Escherichia</taxon>
    </lineage>
</organism>
<evidence type="ECO:0000313" key="2">
    <source>
        <dbReference type="Proteomes" id="UP000218543"/>
    </source>
</evidence>
<sequence>MSAFTFSPSRHDGPGTEVYGRPPGILSAQLSYPAAAPPAVFFPGADFPGTYSFRSYPQNLWITVAPLLREKALLTA</sequence>
<gene>
    <name evidence="1" type="ORF">BTQ06_29225</name>
</gene>
<comment type="caution">
    <text evidence="1">The sequence shown here is derived from an EMBL/GenBank/DDBJ whole genome shotgun (WGS) entry which is preliminary data.</text>
</comment>
<name>A0A2A2BP02_ECOLX</name>
<dbReference type="Proteomes" id="UP000218543">
    <property type="component" value="Unassembled WGS sequence"/>
</dbReference>
<reference evidence="1 2" key="1">
    <citation type="submission" date="2016-12" db="EMBL/GenBank/DDBJ databases">
        <title>Real-Time Genomic Investigation Underlying the Public Health Response to a Shiga Toxin-Producing Escherichia Coli O26:H11 Outbreak in a Nursery.</title>
        <authorList>
            <person name="Ferdous M."/>
            <person name="Moran-Gilad J."/>
            <person name="Rossen J.W."/>
            <person name="Gdalevich M."/>
        </authorList>
    </citation>
    <scope>NUCLEOTIDE SEQUENCE [LARGE SCALE GENOMIC DNA]</scope>
    <source>
        <strain evidence="1 2">STEC 514-2</strain>
    </source>
</reference>
<evidence type="ECO:0000313" key="1">
    <source>
        <dbReference type="EMBL" id="PAU09336.1"/>
    </source>
</evidence>
<protein>
    <submittedName>
        <fullName evidence="1">Uncharacterized protein</fullName>
    </submittedName>
</protein>
<proteinExistence type="predicted"/>
<dbReference type="EMBL" id="MRVZ01000221">
    <property type="protein sequence ID" value="PAU09336.1"/>
    <property type="molecule type" value="Genomic_DNA"/>
</dbReference>
<accession>A0A2A2BP02</accession>